<dbReference type="InterPro" id="IPR036259">
    <property type="entry name" value="MFS_trans_sf"/>
</dbReference>
<dbReference type="Proteomes" id="UP000694846">
    <property type="component" value="Unplaced"/>
</dbReference>
<dbReference type="PANTHER" id="PTHR23511">
    <property type="entry name" value="SYNAPTIC VESICLE GLYCOPROTEIN 2"/>
    <property type="match status" value="1"/>
</dbReference>
<evidence type="ECO:0000313" key="11">
    <source>
        <dbReference type="RefSeq" id="XP_025408242.1"/>
    </source>
</evidence>
<sequence length="530" mass="58463">MDHRTVPSLDFLDNNSVLEHAITCAGFGKFHFSLLALCGLIIMNGSTSVGVLSFILPSAQCDFSMSSSYKGLLNAIPSVGMLFGAYFWGSLADVNGRKITLIESLLMDGLFSIASSFLTFYWPFLICRFFSGFGISGYLGICYSYLGEFLPKIYRGKVLSCLEMFWTAGIILAPLVAWGIIPLSADFAFGAFRYSSWNMFLTLCSLPSFLLPLWLTRFPESPKFLMEHGDFDEALDCLRHIYTLNTGKPGHEYPLKSLVNNGTMYTGIGELSEMSLNQSKTKISMDLKDLATKMWCQTKELFKPPHLRNTVLTCLIQFGLTSSYYALAMWLPELFNRFEKFETEHPDMNASMCQVSSVYIEQGGALNTTDLCGSAIGESVYTHTLWIGIACIPSSLLMPLCVHRLGAKFFLVMSLLMSSVAAAALYFVKNSLQNLILSCIYEAFCGLGINALLCIGVDLFPTNIRVMAAAASTTVGRLGSLFANIIFGLLIDSHCFLLIIIFSSLLLLSSFLALALPRGDSKNLDKLDHA</sequence>
<feature type="transmembrane region" description="Helical" evidence="7">
    <location>
        <begin position="409"/>
        <end position="428"/>
    </location>
</feature>
<evidence type="ECO:0000256" key="1">
    <source>
        <dbReference type="ARBA" id="ARBA00004141"/>
    </source>
</evidence>
<feature type="domain" description="Major facilitator superfamily (MFS) profile" evidence="8">
    <location>
        <begin position="34"/>
        <end position="521"/>
    </location>
</feature>
<dbReference type="GO" id="GO:0022857">
    <property type="term" value="F:transmembrane transporter activity"/>
    <property type="evidence" value="ECO:0007669"/>
    <property type="project" value="InterPro"/>
</dbReference>
<dbReference type="EMBL" id="GGMS01008652">
    <property type="protein sequence ID" value="MBY77855.1"/>
    <property type="molecule type" value="Transcribed_RNA"/>
</dbReference>
<comment type="similarity">
    <text evidence="2">Belongs to the major facilitator superfamily.</text>
</comment>
<feature type="transmembrane region" description="Helical" evidence="7">
    <location>
        <begin position="101"/>
        <end position="122"/>
    </location>
</feature>
<dbReference type="InterPro" id="IPR020846">
    <property type="entry name" value="MFS_dom"/>
</dbReference>
<evidence type="ECO:0000256" key="6">
    <source>
        <dbReference type="ARBA" id="ARBA00023136"/>
    </source>
</evidence>
<dbReference type="OrthoDB" id="3936150at2759"/>
<dbReference type="SUPFAM" id="SSF103473">
    <property type="entry name" value="MFS general substrate transporter"/>
    <property type="match status" value="1"/>
</dbReference>
<reference evidence="9" key="1">
    <citation type="submission" date="2018-04" db="EMBL/GenBank/DDBJ databases">
        <title>Transcriptome assembly of Sipha flava.</title>
        <authorList>
            <person name="Scully E.D."/>
            <person name="Geib S.M."/>
            <person name="Palmer N.A."/>
            <person name="Koch K."/>
            <person name="Bradshaw J."/>
            <person name="Heng-Moss T."/>
            <person name="Sarath G."/>
        </authorList>
    </citation>
    <scope>NUCLEOTIDE SEQUENCE</scope>
</reference>
<dbReference type="Gene3D" id="1.20.1250.20">
    <property type="entry name" value="MFS general substrate transporter like domains"/>
    <property type="match status" value="1"/>
</dbReference>
<dbReference type="FunFam" id="1.20.1250.20:FF:000232">
    <property type="entry name" value="Organic cation/carnitine transporter 7"/>
    <property type="match status" value="1"/>
</dbReference>
<reference evidence="11" key="2">
    <citation type="submission" date="2025-04" db="UniProtKB">
        <authorList>
            <consortium name="RefSeq"/>
        </authorList>
    </citation>
    <scope>IDENTIFICATION</scope>
    <source>
        <tissue evidence="11">Whole body</tissue>
    </source>
</reference>
<evidence type="ECO:0000256" key="7">
    <source>
        <dbReference type="SAM" id="Phobius"/>
    </source>
</evidence>
<evidence type="ECO:0000256" key="2">
    <source>
        <dbReference type="ARBA" id="ARBA00008335"/>
    </source>
</evidence>
<dbReference type="AlphaFoldDB" id="A0A2S2QJC6"/>
<feature type="transmembrane region" description="Helical" evidence="7">
    <location>
        <begin position="467"/>
        <end position="490"/>
    </location>
</feature>
<comment type="subcellular location">
    <subcellularLocation>
        <location evidence="1">Membrane</location>
        <topology evidence="1">Multi-pass membrane protein</topology>
    </subcellularLocation>
</comment>
<dbReference type="RefSeq" id="XP_025408242.1">
    <property type="nucleotide sequence ID" value="XM_025552457.1"/>
</dbReference>
<protein>
    <submittedName>
        <fullName evidence="9">Synaptic vesicle glycoprotein 2A</fullName>
    </submittedName>
    <submittedName>
        <fullName evidence="11">Synaptic vesicle glycoprotein 2C-like</fullName>
    </submittedName>
</protein>
<dbReference type="PROSITE" id="PS50850">
    <property type="entry name" value="MFS"/>
    <property type="match status" value="1"/>
</dbReference>
<dbReference type="InterPro" id="IPR005828">
    <property type="entry name" value="MFS_sugar_transport-like"/>
</dbReference>
<evidence type="ECO:0000256" key="5">
    <source>
        <dbReference type="ARBA" id="ARBA00022989"/>
    </source>
</evidence>
<feature type="transmembrane region" description="Helical" evidence="7">
    <location>
        <begin position="34"/>
        <end position="56"/>
    </location>
</feature>
<keyword evidence="6 7" id="KW-0472">Membrane</keyword>
<accession>A0A2S2QJC6</accession>
<keyword evidence="5 7" id="KW-1133">Transmembrane helix</keyword>
<dbReference type="GO" id="GO:0016020">
    <property type="term" value="C:membrane"/>
    <property type="evidence" value="ECO:0007669"/>
    <property type="project" value="UniProtKB-SubCell"/>
</dbReference>
<evidence type="ECO:0000259" key="8">
    <source>
        <dbReference type="PROSITE" id="PS50850"/>
    </source>
</evidence>
<feature type="transmembrane region" description="Helical" evidence="7">
    <location>
        <begin position="440"/>
        <end position="460"/>
    </location>
</feature>
<feature type="transmembrane region" description="Helical" evidence="7">
    <location>
        <begin position="496"/>
        <end position="516"/>
    </location>
</feature>
<feature type="transmembrane region" description="Helical" evidence="7">
    <location>
        <begin position="68"/>
        <end position="89"/>
    </location>
</feature>
<name>A0A2S2QJC6_9HEMI</name>
<evidence type="ECO:0000256" key="4">
    <source>
        <dbReference type="ARBA" id="ARBA00022692"/>
    </source>
</evidence>
<proteinExistence type="inferred from homology"/>
<dbReference type="PANTHER" id="PTHR23511:SF38">
    <property type="entry name" value="SYNAPTIC VESICLE 2-RELATED PROTEIN-LIKE PROTEIN"/>
    <property type="match status" value="1"/>
</dbReference>
<keyword evidence="4 7" id="KW-0812">Transmembrane</keyword>
<feature type="transmembrane region" description="Helical" evidence="7">
    <location>
        <begin position="128"/>
        <end position="146"/>
    </location>
</feature>
<feature type="transmembrane region" description="Helical" evidence="7">
    <location>
        <begin position="158"/>
        <end position="185"/>
    </location>
</feature>
<feature type="transmembrane region" description="Helical" evidence="7">
    <location>
        <begin position="311"/>
        <end position="331"/>
    </location>
</feature>
<keyword evidence="10" id="KW-1185">Reference proteome</keyword>
<evidence type="ECO:0000256" key="3">
    <source>
        <dbReference type="ARBA" id="ARBA00022448"/>
    </source>
</evidence>
<feature type="transmembrane region" description="Helical" evidence="7">
    <location>
        <begin position="197"/>
        <end position="216"/>
    </location>
</feature>
<keyword evidence="3" id="KW-0813">Transport</keyword>
<evidence type="ECO:0000313" key="9">
    <source>
        <dbReference type="EMBL" id="MBY77855.1"/>
    </source>
</evidence>
<organism evidence="9">
    <name type="scientific">Sipha flava</name>
    <name type="common">yellow sugarcane aphid</name>
    <dbReference type="NCBI Taxonomy" id="143950"/>
    <lineage>
        <taxon>Eukaryota</taxon>
        <taxon>Metazoa</taxon>
        <taxon>Ecdysozoa</taxon>
        <taxon>Arthropoda</taxon>
        <taxon>Hexapoda</taxon>
        <taxon>Insecta</taxon>
        <taxon>Pterygota</taxon>
        <taxon>Neoptera</taxon>
        <taxon>Paraneoptera</taxon>
        <taxon>Hemiptera</taxon>
        <taxon>Sternorrhyncha</taxon>
        <taxon>Aphidomorpha</taxon>
        <taxon>Aphidoidea</taxon>
        <taxon>Aphididae</taxon>
        <taxon>Sipha</taxon>
    </lineage>
</organism>
<dbReference type="Pfam" id="PF00083">
    <property type="entry name" value="Sugar_tr"/>
    <property type="match status" value="1"/>
</dbReference>
<evidence type="ECO:0000313" key="10">
    <source>
        <dbReference type="Proteomes" id="UP000694846"/>
    </source>
</evidence>
<gene>
    <name evidence="9" type="primary">Sv2a_1</name>
    <name evidence="11" type="synonym">LOC112682015</name>
    <name evidence="9" type="ORF">g.22492</name>
</gene>